<dbReference type="InParanoid" id="A0A2I4BAM0"/>
<evidence type="ECO:0000313" key="2">
    <source>
        <dbReference type="Proteomes" id="UP000192220"/>
    </source>
</evidence>
<accession>A0A2I4BAM0</accession>
<dbReference type="InterPro" id="IPR052728">
    <property type="entry name" value="O2_lipid_transport_reg"/>
</dbReference>
<dbReference type="Proteomes" id="UP000192220">
    <property type="component" value="Unplaced"/>
</dbReference>
<dbReference type="AlphaFoldDB" id="A0A2I4BAM0"/>
<feature type="transmembrane region" description="Helical" evidence="1">
    <location>
        <begin position="146"/>
        <end position="171"/>
    </location>
</feature>
<keyword evidence="1" id="KW-0812">Transmembrane</keyword>
<keyword evidence="1" id="KW-1133">Transmembrane helix</keyword>
<dbReference type="STRING" id="52670.A0A2I4BAM0"/>
<keyword evidence="1" id="KW-0472">Membrane</keyword>
<reference evidence="3" key="1">
    <citation type="submission" date="2025-08" db="UniProtKB">
        <authorList>
            <consortium name="RefSeq"/>
        </authorList>
    </citation>
    <scope>IDENTIFICATION</scope>
    <source>
        <strain evidence="3">Quisiro</strain>
        <tissue evidence="3">Liver</tissue>
    </source>
</reference>
<dbReference type="GeneID" id="106518174"/>
<dbReference type="PANTHER" id="PTHR11161:SF0">
    <property type="entry name" value="O-ACYLTRANSFERASE LIKE PROTEIN"/>
    <property type="match status" value="1"/>
</dbReference>
<proteinExistence type="predicted"/>
<evidence type="ECO:0000256" key="1">
    <source>
        <dbReference type="SAM" id="Phobius"/>
    </source>
</evidence>
<keyword evidence="2" id="KW-1185">Reference proteome</keyword>
<name>A0A2I4BAM0_AUSLI</name>
<organism evidence="2 3">
    <name type="scientific">Austrofundulus limnaeus</name>
    <name type="common">Annual killifish</name>
    <dbReference type="NCBI Taxonomy" id="52670"/>
    <lineage>
        <taxon>Eukaryota</taxon>
        <taxon>Metazoa</taxon>
        <taxon>Chordata</taxon>
        <taxon>Craniata</taxon>
        <taxon>Vertebrata</taxon>
        <taxon>Euteleostomi</taxon>
        <taxon>Actinopterygii</taxon>
        <taxon>Neopterygii</taxon>
        <taxon>Teleostei</taxon>
        <taxon>Neoteleostei</taxon>
        <taxon>Acanthomorphata</taxon>
        <taxon>Ovalentaria</taxon>
        <taxon>Atherinomorphae</taxon>
        <taxon>Cyprinodontiformes</taxon>
        <taxon>Rivulidae</taxon>
        <taxon>Austrofundulus</taxon>
    </lineage>
</organism>
<protein>
    <submittedName>
        <fullName evidence="3">Uncharacterized protein LOC106518174</fullName>
    </submittedName>
</protein>
<evidence type="ECO:0000313" key="3">
    <source>
        <dbReference type="RefSeq" id="XP_013864763.1"/>
    </source>
</evidence>
<dbReference type="OrthoDB" id="118951at2759"/>
<dbReference type="KEGG" id="alim:106518174"/>
<dbReference type="PANTHER" id="PTHR11161">
    <property type="entry name" value="O-ACYLTRANSFERASE"/>
    <property type="match status" value="1"/>
</dbReference>
<gene>
    <name evidence="3" type="primary">LOC106518174</name>
</gene>
<sequence length="203" mass="22265">MIAVPLAATLFTAIVGSEPSRTVNPTLEFPHLNNDVSVYGTLKTNGLSSCEGNGSTVEENNHISSLQWCISRRCVYGCLQAFSLQTTCRSVFSSSPSTPRGGYSSLHGIRVLSLLWIICGHSTQFLVINNLDNYKTWRKTVESSPLYIITISGPVFLAVDTFLLLGGLLSARSLLKSIDMAEDNLTLGLVANYLLKRIKRHRI</sequence>
<dbReference type="RefSeq" id="XP_013864763.1">
    <property type="nucleotide sequence ID" value="XM_014009309.1"/>
</dbReference>